<dbReference type="AlphaFoldDB" id="A0A516GRS2"/>
<reference evidence="1 2" key="1">
    <citation type="submission" date="2019-07" db="EMBL/GenBank/DDBJ databases">
        <title>Genome sequencing for Formosa sp. PS13.</title>
        <authorList>
            <person name="Park S.-J."/>
        </authorList>
    </citation>
    <scope>NUCLEOTIDE SEQUENCE [LARGE SCALE GENOMIC DNA]</scope>
    <source>
        <strain evidence="1 2">PS13</strain>
    </source>
</reference>
<dbReference type="OrthoDB" id="9773047at2"/>
<name>A0A516GRS2_9FLAO</name>
<dbReference type="EMBL" id="CP041637">
    <property type="protein sequence ID" value="QDO94218.1"/>
    <property type="molecule type" value="Genomic_DNA"/>
</dbReference>
<evidence type="ECO:0008006" key="3">
    <source>
        <dbReference type="Google" id="ProtNLM"/>
    </source>
</evidence>
<dbReference type="RefSeq" id="WP_143381105.1">
    <property type="nucleotide sequence ID" value="NZ_CP041637.1"/>
</dbReference>
<protein>
    <recommendedName>
        <fullName evidence="3">Beta-lactamase family protein</fullName>
    </recommendedName>
</protein>
<accession>A0A516GRS2</accession>
<dbReference type="KEGG" id="fop:FNB79_09600"/>
<dbReference type="SUPFAM" id="SSF56601">
    <property type="entry name" value="beta-lactamase/transpeptidase-like"/>
    <property type="match status" value="1"/>
</dbReference>
<gene>
    <name evidence="1" type="ORF">FNB79_09600</name>
</gene>
<evidence type="ECO:0000313" key="1">
    <source>
        <dbReference type="EMBL" id="QDO94218.1"/>
    </source>
</evidence>
<dbReference type="InterPro" id="IPR012338">
    <property type="entry name" value="Beta-lactam/transpept-like"/>
</dbReference>
<organism evidence="1 2">
    <name type="scientific">Formosa sediminum</name>
    <dbReference type="NCBI Taxonomy" id="2594004"/>
    <lineage>
        <taxon>Bacteria</taxon>
        <taxon>Pseudomonadati</taxon>
        <taxon>Bacteroidota</taxon>
        <taxon>Flavobacteriia</taxon>
        <taxon>Flavobacteriales</taxon>
        <taxon>Flavobacteriaceae</taxon>
        <taxon>Formosa</taxon>
    </lineage>
</organism>
<dbReference type="Proteomes" id="UP000319209">
    <property type="component" value="Chromosome"/>
</dbReference>
<proteinExistence type="predicted"/>
<evidence type="ECO:0000313" key="2">
    <source>
        <dbReference type="Proteomes" id="UP000319209"/>
    </source>
</evidence>
<keyword evidence="2" id="KW-1185">Reference proteome</keyword>
<sequence>MTAPYKFKYEPYTKVYASEDWTKSALDLLGGKKLSEDFKYTTVGIQVLSGLICNATGSSVLDFATKHLFLPLEINPPKPIRIHTKDVNTLLFLKISMCMAG</sequence>